<dbReference type="OrthoDB" id="229011at2157"/>
<name>A0A1I1L3M5_NATHA</name>
<dbReference type="Proteomes" id="UP000199161">
    <property type="component" value="Unassembled WGS sequence"/>
</dbReference>
<dbReference type="AlphaFoldDB" id="A0A1I1L3M5"/>
<accession>A0A1I1L3M5</accession>
<organism evidence="1 2">
    <name type="scientific">Natronobacterium haloterrestre</name>
    <name type="common">Halobiforma haloterrestris</name>
    <dbReference type="NCBI Taxonomy" id="148448"/>
    <lineage>
        <taxon>Archaea</taxon>
        <taxon>Methanobacteriati</taxon>
        <taxon>Methanobacteriota</taxon>
        <taxon>Stenosarchaea group</taxon>
        <taxon>Halobacteria</taxon>
        <taxon>Halobacteriales</taxon>
        <taxon>Natrialbaceae</taxon>
        <taxon>Natronobacterium</taxon>
    </lineage>
</organism>
<proteinExistence type="predicted"/>
<evidence type="ECO:0000313" key="1">
    <source>
        <dbReference type="EMBL" id="SFC67545.1"/>
    </source>
</evidence>
<reference evidence="2" key="1">
    <citation type="submission" date="2016-10" db="EMBL/GenBank/DDBJ databases">
        <authorList>
            <person name="Varghese N."/>
            <person name="Submissions S."/>
        </authorList>
    </citation>
    <scope>NUCLEOTIDE SEQUENCE [LARGE SCALE GENOMIC DNA]</scope>
    <source>
        <strain evidence="2">DSM 13078</strain>
    </source>
</reference>
<dbReference type="RefSeq" id="WP_089789734.1">
    <property type="nucleotide sequence ID" value="NZ_FOKW01000014.1"/>
</dbReference>
<keyword evidence="2" id="KW-1185">Reference proteome</keyword>
<protein>
    <submittedName>
        <fullName evidence="1">Uncharacterized protein</fullName>
    </submittedName>
</protein>
<gene>
    <name evidence="1" type="ORF">SAMN05444422_11439</name>
</gene>
<evidence type="ECO:0000313" key="2">
    <source>
        <dbReference type="Proteomes" id="UP000199161"/>
    </source>
</evidence>
<sequence>MPSDADSFEDDLESFKEFVDDEGRHFYIIQFEDGSGRIFRKQPSEDENSVAEFVVRDRYAKEGMRNIASATDFDVDEDANTQQNLRNLMDGK</sequence>
<dbReference type="EMBL" id="FOKW01000014">
    <property type="protein sequence ID" value="SFC67545.1"/>
    <property type="molecule type" value="Genomic_DNA"/>
</dbReference>